<protein>
    <submittedName>
        <fullName evidence="1">10616_t:CDS:1</fullName>
    </submittedName>
</protein>
<gene>
    <name evidence="1" type="ORF">ACOLOM_LOCUS5574</name>
</gene>
<accession>A0ACA9M4V4</accession>
<comment type="caution">
    <text evidence="1">The sequence shown here is derived from an EMBL/GenBank/DDBJ whole genome shotgun (WGS) entry which is preliminary data.</text>
</comment>
<sequence>MAGGYGAPAEQIRASMMFEVSVGDDNNWTKWVQVKILLWEEDPGNQVEYALIEEIQFISSEKNQTVTDARNVNSPGKINLQTDDTPASDITDEIQTIIDHFAKKPDVEFADDQDNSDSLDDLSETEAVREVNGSRIFFDLYLKISKAEENSDNARHEVLRAYYFLGEELEKRLTDYKQSMEEHEAQKKVNDE</sequence>
<name>A0ACA9M4V4_9GLOM</name>
<dbReference type="EMBL" id="CAJVPT010010415">
    <property type="protein sequence ID" value="CAG8570208.1"/>
    <property type="molecule type" value="Genomic_DNA"/>
</dbReference>
<dbReference type="Proteomes" id="UP000789525">
    <property type="component" value="Unassembled WGS sequence"/>
</dbReference>
<evidence type="ECO:0000313" key="1">
    <source>
        <dbReference type="EMBL" id="CAG8570208.1"/>
    </source>
</evidence>
<reference evidence="1" key="1">
    <citation type="submission" date="2021-06" db="EMBL/GenBank/DDBJ databases">
        <authorList>
            <person name="Kallberg Y."/>
            <person name="Tangrot J."/>
            <person name="Rosling A."/>
        </authorList>
    </citation>
    <scope>NUCLEOTIDE SEQUENCE</scope>
    <source>
        <strain evidence="1">CL356</strain>
    </source>
</reference>
<proteinExistence type="predicted"/>
<feature type="non-terminal residue" evidence="1">
    <location>
        <position position="192"/>
    </location>
</feature>
<keyword evidence="2" id="KW-1185">Reference proteome</keyword>
<organism evidence="1 2">
    <name type="scientific">Acaulospora colombiana</name>
    <dbReference type="NCBI Taxonomy" id="27376"/>
    <lineage>
        <taxon>Eukaryota</taxon>
        <taxon>Fungi</taxon>
        <taxon>Fungi incertae sedis</taxon>
        <taxon>Mucoromycota</taxon>
        <taxon>Glomeromycotina</taxon>
        <taxon>Glomeromycetes</taxon>
        <taxon>Diversisporales</taxon>
        <taxon>Acaulosporaceae</taxon>
        <taxon>Acaulospora</taxon>
    </lineage>
</organism>
<evidence type="ECO:0000313" key="2">
    <source>
        <dbReference type="Proteomes" id="UP000789525"/>
    </source>
</evidence>